<keyword evidence="1" id="KW-0805">Transcription regulation</keyword>
<dbReference type="SUPFAM" id="SSF46689">
    <property type="entry name" value="Homeodomain-like"/>
    <property type="match status" value="1"/>
</dbReference>
<evidence type="ECO:0000256" key="1">
    <source>
        <dbReference type="ARBA" id="ARBA00023015"/>
    </source>
</evidence>
<keyword evidence="3" id="KW-0804">Transcription</keyword>
<dbReference type="RefSeq" id="WP_378255296.1">
    <property type="nucleotide sequence ID" value="NZ_JBHSJV010000001.1"/>
</dbReference>
<evidence type="ECO:0000256" key="4">
    <source>
        <dbReference type="SAM" id="Phobius"/>
    </source>
</evidence>
<dbReference type="Gene3D" id="1.10.10.60">
    <property type="entry name" value="Homeodomain-like"/>
    <property type="match status" value="2"/>
</dbReference>
<dbReference type="Pfam" id="PF12833">
    <property type="entry name" value="HTH_18"/>
    <property type="match status" value="1"/>
</dbReference>
<dbReference type="InterPro" id="IPR011990">
    <property type="entry name" value="TPR-like_helical_dom_sf"/>
</dbReference>
<gene>
    <name evidence="6" type="ORF">ACFSTE_19810</name>
</gene>
<dbReference type="SMART" id="SM00342">
    <property type="entry name" value="HTH_ARAC"/>
    <property type="match status" value="1"/>
</dbReference>
<keyword evidence="4" id="KW-0472">Membrane</keyword>
<evidence type="ECO:0000256" key="2">
    <source>
        <dbReference type="ARBA" id="ARBA00023125"/>
    </source>
</evidence>
<dbReference type="PROSITE" id="PS01124">
    <property type="entry name" value="HTH_ARAC_FAMILY_2"/>
    <property type="match status" value="1"/>
</dbReference>
<organism evidence="6 7">
    <name type="scientific">Aquimarina hainanensis</name>
    <dbReference type="NCBI Taxonomy" id="1578017"/>
    <lineage>
        <taxon>Bacteria</taxon>
        <taxon>Pseudomonadati</taxon>
        <taxon>Bacteroidota</taxon>
        <taxon>Flavobacteriia</taxon>
        <taxon>Flavobacteriales</taxon>
        <taxon>Flavobacteriaceae</taxon>
        <taxon>Aquimarina</taxon>
    </lineage>
</organism>
<accession>A0ABW5NFV8</accession>
<dbReference type="Pfam" id="PF13181">
    <property type="entry name" value="TPR_8"/>
    <property type="match status" value="1"/>
</dbReference>
<comment type="caution">
    <text evidence="6">The sequence shown here is derived from an EMBL/GenBank/DDBJ whole genome shotgun (WGS) entry which is preliminary data.</text>
</comment>
<dbReference type="PANTHER" id="PTHR43280">
    <property type="entry name" value="ARAC-FAMILY TRANSCRIPTIONAL REGULATOR"/>
    <property type="match status" value="1"/>
</dbReference>
<keyword evidence="4" id="KW-0812">Transmembrane</keyword>
<evidence type="ECO:0000259" key="5">
    <source>
        <dbReference type="PROSITE" id="PS01124"/>
    </source>
</evidence>
<name>A0ABW5NFV8_9FLAO</name>
<proteinExistence type="predicted"/>
<feature type="domain" description="HTH araC/xylS-type" evidence="5">
    <location>
        <begin position="458"/>
        <end position="566"/>
    </location>
</feature>
<dbReference type="Proteomes" id="UP001597459">
    <property type="component" value="Unassembled WGS sequence"/>
</dbReference>
<dbReference type="Gene3D" id="1.25.40.10">
    <property type="entry name" value="Tetratricopeptide repeat domain"/>
    <property type="match status" value="2"/>
</dbReference>
<evidence type="ECO:0000256" key="3">
    <source>
        <dbReference type="ARBA" id="ARBA00023163"/>
    </source>
</evidence>
<evidence type="ECO:0000313" key="6">
    <source>
        <dbReference type="EMBL" id="MFD2593094.1"/>
    </source>
</evidence>
<keyword evidence="4" id="KW-1133">Transmembrane helix</keyword>
<dbReference type="PANTHER" id="PTHR43280:SF2">
    <property type="entry name" value="HTH-TYPE TRANSCRIPTIONAL REGULATOR EXSA"/>
    <property type="match status" value="1"/>
</dbReference>
<feature type="transmembrane region" description="Helical" evidence="4">
    <location>
        <begin position="391"/>
        <end position="409"/>
    </location>
</feature>
<keyword evidence="7" id="KW-1185">Reference proteome</keyword>
<dbReference type="InterPro" id="IPR009057">
    <property type="entry name" value="Homeodomain-like_sf"/>
</dbReference>
<protein>
    <submittedName>
        <fullName evidence="6">Helix-turn-helix domain-containing protein</fullName>
    </submittedName>
</protein>
<sequence length="571" mass="66444">MSKLYFIPFLILFSVHGQQYSQEYSYWRQKTDEFYRIHNDSTMHYAKKMQETATSSCQYVDGVMFEANAIYFSRDCEASKQLCKNILGKLDKIQDEKCYLRLKSHVLGRLMYIEKCLGNYTKALEYIEMNKKLLKATKEPPSKRSAISVLYQSALIYKELGRYQEAITTLHNILLDDATSLLSNLSIPSIYMALGDLYIKNYEVSQQQTDLDSAEIYYEKHFEQAKDLKGQEAYTKQLNFINKGVIAQHKGNTKEALSYFKRAKKIPLIEIRHFTDQKIDFLIAETFDKLKKPDSVIYYGNQFLKKNEKYARNDQLKLECYTLLANAHHQLQELQKAYNFSALALIENSKLDTLKSKGLDKLNFLALKQIQEENELLLLEQKKSFWFQHKIIVAVGLILLLIVIGRFCCTEISKKKKKKEKELLAGKTRIKETEVVNLKEGVSPPQTMQLNIKKEIVEKVIEGLTKLEKEKAFLRDDFNLNYIAKELGSNTSYVSKIINHHTEKTVKEYINNLRIQYIMKALREEPRLRKHSLDAIAKDVGYSNASSFSKIFKKNVGVCPSHYIRELKEVV</sequence>
<keyword evidence="2" id="KW-0238">DNA-binding</keyword>
<dbReference type="EMBL" id="JBHULX010000039">
    <property type="protein sequence ID" value="MFD2593094.1"/>
    <property type="molecule type" value="Genomic_DNA"/>
</dbReference>
<evidence type="ECO:0000313" key="7">
    <source>
        <dbReference type="Proteomes" id="UP001597459"/>
    </source>
</evidence>
<dbReference type="SUPFAM" id="SSF81901">
    <property type="entry name" value="HCP-like"/>
    <property type="match status" value="1"/>
</dbReference>
<reference evidence="7" key="1">
    <citation type="journal article" date="2019" name="Int. J. Syst. Evol. Microbiol.">
        <title>The Global Catalogue of Microorganisms (GCM) 10K type strain sequencing project: providing services to taxonomists for standard genome sequencing and annotation.</title>
        <authorList>
            <consortium name="The Broad Institute Genomics Platform"/>
            <consortium name="The Broad Institute Genome Sequencing Center for Infectious Disease"/>
            <person name="Wu L."/>
            <person name="Ma J."/>
        </authorList>
    </citation>
    <scope>NUCLEOTIDE SEQUENCE [LARGE SCALE GENOMIC DNA]</scope>
    <source>
        <strain evidence="7">KCTC 42423</strain>
    </source>
</reference>
<dbReference type="InterPro" id="IPR018060">
    <property type="entry name" value="HTH_AraC"/>
</dbReference>
<dbReference type="InterPro" id="IPR019734">
    <property type="entry name" value="TPR_rpt"/>
</dbReference>